<reference evidence="2" key="1">
    <citation type="submission" date="2016-09" db="EMBL/GenBank/DDBJ databases">
        <authorList>
            <person name="Capua I."/>
            <person name="De Benedictis P."/>
            <person name="Joannis T."/>
            <person name="Lombin L.H."/>
            <person name="Cattoli G."/>
        </authorList>
    </citation>
    <scope>NUCLEOTIDE SEQUENCE</scope>
    <source>
        <strain evidence="2">B9</strain>
    </source>
</reference>
<evidence type="ECO:0000313" key="2">
    <source>
        <dbReference type="EMBL" id="SCU81629.1"/>
    </source>
</evidence>
<dbReference type="EMBL" id="FMSH01000347">
    <property type="protein sequence ID" value="SCU81629.1"/>
    <property type="molecule type" value="Genomic_DNA"/>
</dbReference>
<protein>
    <submittedName>
        <fullName evidence="2">Uncharacterized protein</fullName>
    </submittedName>
</protein>
<organism evidence="2">
    <name type="scientific">Cupriavidus necator</name>
    <name type="common">Alcaligenes eutrophus</name>
    <name type="synonym">Ralstonia eutropha</name>
    <dbReference type="NCBI Taxonomy" id="106590"/>
    <lineage>
        <taxon>Bacteria</taxon>
        <taxon>Pseudomonadati</taxon>
        <taxon>Pseudomonadota</taxon>
        <taxon>Betaproteobacteria</taxon>
        <taxon>Burkholderiales</taxon>
        <taxon>Burkholderiaceae</taxon>
        <taxon>Cupriavidus</taxon>
    </lineage>
</organism>
<name>A0A1K0IJY0_CUPNE</name>
<sequence length="56" mass="6376">MMHFFVKNTEEKSTGMSGEQDGARACVKARRGRKDARLLWPGRRRVRSEGVPAMAR</sequence>
<gene>
    <name evidence="2" type="ORF">CNECB9_4100007</name>
</gene>
<evidence type="ECO:0000256" key="1">
    <source>
        <dbReference type="SAM" id="MobiDB-lite"/>
    </source>
</evidence>
<dbReference type="AlphaFoldDB" id="A0A1K0IJY0"/>
<accession>A0A1K0IJY0</accession>
<proteinExistence type="predicted"/>
<feature type="region of interest" description="Disordered" evidence="1">
    <location>
        <begin position="1"/>
        <end position="32"/>
    </location>
</feature>